<gene>
    <name evidence="2" type="ORF">J2S45_001690</name>
</gene>
<keyword evidence="1" id="KW-0472">Membrane</keyword>
<feature type="transmembrane region" description="Helical" evidence="1">
    <location>
        <begin position="26"/>
        <end position="42"/>
    </location>
</feature>
<dbReference type="Proteomes" id="UP001230145">
    <property type="component" value="Unassembled WGS sequence"/>
</dbReference>
<evidence type="ECO:0000313" key="2">
    <source>
        <dbReference type="EMBL" id="MDP9833011.1"/>
    </source>
</evidence>
<keyword evidence="1" id="KW-0812">Transmembrane</keyword>
<sequence length="49" mass="5235">MTTWLIIFAAVLTILATIKGASTLAFISGVITLAATVVSLMAKRVDRRE</sequence>
<comment type="caution">
    <text evidence="2">The sequence shown here is derived from an EMBL/GenBank/DDBJ whole genome shotgun (WGS) entry which is preliminary data.</text>
</comment>
<name>A0ABT9PKL9_9ACTO</name>
<evidence type="ECO:0000256" key="1">
    <source>
        <dbReference type="SAM" id="Phobius"/>
    </source>
</evidence>
<evidence type="ECO:0000313" key="3">
    <source>
        <dbReference type="Proteomes" id="UP001230145"/>
    </source>
</evidence>
<reference evidence="2 3" key="1">
    <citation type="submission" date="2023-07" db="EMBL/GenBank/DDBJ databases">
        <title>Sequencing the genomes of 1000 actinobacteria strains.</title>
        <authorList>
            <person name="Klenk H.-P."/>
        </authorList>
    </citation>
    <scope>NUCLEOTIDE SEQUENCE [LARGE SCALE GENOMIC DNA]</scope>
    <source>
        <strain evidence="2 3">DSM 19515</strain>
    </source>
</reference>
<dbReference type="RefSeq" id="WP_307635107.1">
    <property type="nucleotide sequence ID" value="NZ_JAUSQL010000001.1"/>
</dbReference>
<proteinExistence type="predicted"/>
<organism evidence="2 3">
    <name type="scientific">Trueperella abortisuis</name>
    <dbReference type="NCBI Taxonomy" id="445930"/>
    <lineage>
        <taxon>Bacteria</taxon>
        <taxon>Bacillati</taxon>
        <taxon>Actinomycetota</taxon>
        <taxon>Actinomycetes</taxon>
        <taxon>Actinomycetales</taxon>
        <taxon>Actinomycetaceae</taxon>
        <taxon>Trueperella</taxon>
    </lineage>
</organism>
<keyword evidence="3" id="KW-1185">Reference proteome</keyword>
<keyword evidence="1" id="KW-1133">Transmembrane helix</keyword>
<protein>
    <submittedName>
        <fullName evidence="2">Uncharacterized protein</fullName>
    </submittedName>
</protein>
<accession>A0ABT9PKL9</accession>
<dbReference type="EMBL" id="JAUSQL010000001">
    <property type="protein sequence ID" value="MDP9833011.1"/>
    <property type="molecule type" value="Genomic_DNA"/>
</dbReference>